<protein>
    <submittedName>
        <fullName evidence="7">N-terminal cleavage protein</fullName>
    </submittedName>
</protein>
<dbReference type="PANTHER" id="PTHR30093:SF44">
    <property type="entry name" value="TYPE II SECRETION SYSTEM CORE PROTEIN G"/>
    <property type="match status" value="1"/>
</dbReference>
<dbReference type="Pfam" id="PF07963">
    <property type="entry name" value="N_methyl"/>
    <property type="match status" value="1"/>
</dbReference>
<evidence type="ECO:0000256" key="2">
    <source>
        <dbReference type="ARBA" id="ARBA00022481"/>
    </source>
</evidence>
<dbReference type="InterPro" id="IPR045584">
    <property type="entry name" value="Pilin-like"/>
</dbReference>
<accession>A0A099I9A9</accession>
<dbReference type="GO" id="GO:0016020">
    <property type="term" value="C:membrane"/>
    <property type="evidence" value="ECO:0007669"/>
    <property type="project" value="UniProtKB-SubCell"/>
</dbReference>
<feature type="transmembrane region" description="Helical" evidence="6">
    <location>
        <begin position="12"/>
        <end position="37"/>
    </location>
</feature>
<dbReference type="PANTHER" id="PTHR30093">
    <property type="entry name" value="GENERAL SECRETION PATHWAY PROTEIN G"/>
    <property type="match status" value="1"/>
</dbReference>
<comment type="caution">
    <text evidence="7">The sequence shown here is derived from an EMBL/GenBank/DDBJ whole genome shotgun (WGS) entry which is preliminary data.</text>
</comment>
<keyword evidence="5 6" id="KW-0472">Membrane</keyword>
<keyword evidence="2" id="KW-0488">Methylation</keyword>
<sequence length="144" mass="15521">MNVKKLKKNKKGFTLVEIIVVLVIIGILMALAVPAVMKYVNEAAETKVQSQVRAGYFAAQTYVTNYVGEHPGEDDTKLNPLVQGGDGVTNVNGELGLSAADDGAVSKIECTVENKRVKTCDITVKDSTTVYTATQTKIEKKVTE</sequence>
<keyword evidence="3 6" id="KW-0812">Transmembrane</keyword>
<evidence type="ECO:0000256" key="3">
    <source>
        <dbReference type="ARBA" id="ARBA00022692"/>
    </source>
</evidence>
<dbReference type="AlphaFoldDB" id="A0A099I9A9"/>
<keyword evidence="4 6" id="KW-1133">Transmembrane helix</keyword>
<comment type="subcellular location">
    <subcellularLocation>
        <location evidence="1">Membrane</location>
        <topology evidence="1">Single-pass membrane protein</topology>
    </subcellularLocation>
</comment>
<dbReference type="EMBL" id="JQIF01000039">
    <property type="protein sequence ID" value="KGJ53448.1"/>
    <property type="molecule type" value="Genomic_DNA"/>
</dbReference>
<dbReference type="PROSITE" id="PS00409">
    <property type="entry name" value="PROKAR_NTER_METHYL"/>
    <property type="match status" value="1"/>
</dbReference>
<dbReference type="RefSeq" id="WP_044905015.1">
    <property type="nucleotide sequence ID" value="NZ_JQIF01000039.1"/>
</dbReference>
<dbReference type="Proteomes" id="UP000030008">
    <property type="component" value="Unassembled WGS sequence"/>
</dbReference>
<dbReference type="InterPro" id="IPR012902">
    <property type="entry name" value="N_methyl_site"/>
</dbReference>
<evidence type="ECO:0000313" key="8">
    <source>
        <dbReference type="Proteomes" id="UP000030008"/>
    </source>
</evidence>
<evidence type="ECO:0000256" key="4">
    <source>
        <dbReference type="ARBA" id="ARBA00022989"/>
    </source>
</evidence>
<dbReference type="SUPFAM" id="SSF54523">
    <property type="entry name" value="Pili subunits"/>
    <property type="match status" value="1"/>
</dbReference>
<dbReference type="NCBIfam" id="TIGR02532">
    <property type="entry name" value="IV_pilin_GFxxxE"/>
    <property type="match status" value="1"/>
</dbReference>
<evidence type="ECO:0000256" key="1">
    <source>
        <dbReference type="ARBA" id="ARBA00004167"/>
    </source>
</evidence>
<evidence type="ECO:0000256" key="5">
    <source>
        <dbReference type="ARBA" id="ARBA00023136"/>
    </source>
</evidence>
<proteinExistence type="predicted"/>
<evidence type="ECO:0000256" key="6">
    <source>
        <dbReference type="SAM" id="Phobius"/>
    </source>
</evidence>
<reference evidence="7 8" key="1">
    <citation type="submission" date="2014-08" db="EMBL/GenBank/DDBJ databases">
        <title>Clostridium innocuum, an unnegligible vancomycin-resistant pathogen causing extra-intestinal infections.</title>
        <authorList>
            <person name="Feng Y."/>
            <person name="Chiu C.-H."/>
        </authorList>
    </citation>
    <scope>NUCLEOTIDE SEQUENCE [LARGE SCALE GENOMIC DNA]</scope>
    <source>
        <strain evidence="7 8">AN88</strain>
    </source>
</reference>
<name>A0A099I9A9_CLOIN</name>
<dbReference type="Gene3D" id="3.30.700.10">
    <property type="entry name" value="Glycoprotein, Type 4 Pilin"/>
    <property type="match status" value="1"/>
</dbReference>
<organism evidence="7 8">
    <name type="scientific">Clostridium innocuum</name>
    <dbReference type="NCBI Taxonomy" id="1522"/>
    <lineage>
        <taxon>Bacteria</taxon>
        <taxon>Bacillati</taxon>
        <taxon>Bacillota</taxon>
        <taxon>Clostridia</taxon>
        <taxon>Eubacteriales</taxon>
        <taxon>Clostridiaceae</taxon>
        <taxon>Clostridium</taxon>
    </lineage>
</organism>
<evidence type="ECO:0000313" key="7">
    <source>
        <dbReference type="EMBL" id="KGJ53448.1"/>
    </source>
</evidence>
<gene>
    <name evidence="7" type="ORF">CIAN88_08465</name>
</gene>